<dbReference type="RefSeq" id="WP_377976560.1">
    <property type="nucleotide sequence ID" value="NZ_JBBKYA010000003.1"/>
</dbReference>
<keyword evidence="2" id="KW-1185">Reference proteome</keyword>
<sequence length="129" mass="14679">MRTFLNRSFLLVFVAWFLAANVGFSWTQSTCLFTGIQKATWSIQKSTGHPKETQIKRSTCFHFKHFQVKQHAVFIVKKQALSVDLASFDNSLLAQFKPVFGVVHAVQSYTANVPNAQSLRRALLQVYLI</sequence>
<evidence type="ECO:0000313" key="1">
    <source>
        <dbReference type="EMBL" id="MFD3276110.1"/>
    </source>
</evidence>
<protein>
    <submittedName>
        <fullName evidence="1">Uncharacterized protein</fullName>
    </submittedName>
</protein>
<comment type="caution">
    <text evidence="1">The sequence shown here is derived from an EMBL/GenBank/DDBJ whole genome shotgun (WGS) entry which is preliminary data.</text>
</comment>
<accession>A0ABW6CYT2</accession>
<evidence type="ECO:0000313" key="2">
    <source>
        <dbReference type="Proteomes" id="UP001598114"/>
    </source>
</evidence>
<name>A0ABW6CYT2_9BACT</name>
<reference evidence="1 2" key="1">
    <citation type="submission" date="2024-03" db="EMBL/GenBank/DDBJ databases">
        <title>Aquirufa genome sequencing.</title>
        <authorList>
            <person name="Pitt A."/>
            <person name="Hahn M.W."/>
        </authorList>
    </citation>
    <scope>NUCLEOTIDE SEQUENCE [LARGE SCALE GENOMIC DNA]</scope>
    <source>
        <strain evidence="1 2">PLAD-142S6K</strain>
    </source>
</reference>
<gene>
    <name evidence="1" type="ORF">SKC38_07720</name>
</gene>
<organism evidence="1 2">
    <name type="scientific">Aquirufa echingensis</name>
    <dbReference type="NCBI Taxonomy" id="3096516"/>
    <lineage>
        <taxon>Bacteria</taxon>
        <taxon>Pseudomonadati</taxon>
        <taxon>Bacteroidota</taxon>
        <taxon>Cytophagia</taxon>
        <taxon>Cytophagales</taxon>
        <taxon>Flectobacillaceae</taxon>
        <taxon>Aquirufa</taxon>
    </lineage>
</organism>
<dbReference type="Proteomes" id="UP001598114">
    <property type="component" value="Unassembled WGS sequence"/>
</dbReference>
<dbReference type="EMBL" id="JBBKYA010000003">
    <property type="protein sequence ID" value="MFD3276110.1"/>
    <property type="molecule type" value="Genomic_DNA"/>
</dbReference>
<proteinExistence type="predicted"/>